<feature type="compositionally biased region" description="Low complexity" evidence="4">
    <location>
        <begin position="1015"/>
        <end position="1028"/>
    </location>
</feature>
<evidence type="ECO:0000256" key="3">
    <source>
        <dbReference type="RuleBase" id="RU369035"/>
    </source>
</evidence>
<keyword evidence="3" id="KW-0507">mRNA processing</keyword>
<feature type="compositionally biased region" description="Acidic residues" evidence="4">
    <location>
        <begin position="157"/>
        <end position="178"/>
    </location>
</feature>
<dbReference type="GO" id="GO:0003729">
    <property type="term" value="F:mRNA binding"/>
    <property type="evidence" value="ECO:0007669"/>
    <property type="project" value="TreeGrafter"/>
</dbReference>
<feature type="compositionally biased region" description="Acidic residues" evidence="4">
    <location>
        <begin position="695"/>
        <end position="705"/>
    </location>
</feature>
<comment type="function">
    <text evidence="3">Component of the cleavage factor IA (CFIA) complex, which is involved in the endonucleolytic cleavage during polyadenylation-dependent pre-mRNA 3'-end formation.</text>
</comment>
<feature type="region of interest" description="Disordered" evidence="4">
    <location>
        <begin position="1"/>
        <end position="242"/>
    </location>
</feature>
<dbReference type="AlphaFoldDB" id="A0A316UES1"/>
<dbReference type="InterPro" id="IPR045243">
    <property type="entry name" value="Rna14-like"/>
</dbReference>
<proteinExistence type="predicted"/>
<feature type="compositionally biased region" description="Polar residues" evidence="4">
    <location>
        <begin position="124"/>
        <end position="153"/>
    </location>
</feature>
<dbReference type="PANTHER" id="PTHR19980">
    <property type="entry name" value="RNA CLEAVAGE STIMULATION FACTOR"/>
    <property type="match status" value="1"/>
</dbReference>
<evidence type="ECO:0000313" key="6">
    <source>
        <dbReference type="EMBL" id="PWN23418.1"/>
    </source>
</evidence>
<feature type="region of interest" description="Disordered" evidence="4">
    <location>
        <begin position="1110"/>
        <end position="1133"/>
    </location>
</feature>
<feature type="region of interest" description="Disordered" evidence="4">
    <location>
        <begin position="949"/>
        <end position="1034"/>
    </location>
</feature>
<feature type="compositionally biased region" description="Low complexity" evidence="4">
    <location>
        <begin position="982"/>
        <end position="1000"/>
    </location>
</feature>
<organism evidence="6 7">
    <name type="scientific">Pseudomicrostroma glucosiphilum</name>
    <dbReference type="NCBI Taxonomy" id="1684307"/>
    <lineage>
        <taxon>Eukaryota</taxon>
        <taxon>Fungi</taxon>
        <taxon>Dikarya</taxon>
        <taxon>Basidiomycota</taxon>
        <taxon>Ustilaginomycotina</taxon>
        <taxon>Exobasidiomycetes</taxon>
        <taxon>Microstromatales</taxon>
        <taxon>Microstromatales incertae sedis</taxon>
        <taxon>Pseudomicrostroma</taxon>
    </lineage>
</organism>
<feature type="compositionally biased region" description="Low complexity" evidence="4">
    <location>
        <begin position="20"/>
        <end position="42"/>
    </location>
</feature>
<keyword evidence="2 3" id="KW-0539">Nucleus</keyword>
<dbReference type="InterPro" id="IPR003107">
    <property type="entry name" value="HAT"/>
</dbReference>
<feature type="compositionally biased region" description="Basic and acidic residues" evidence="4">
    <location>
        <begin position="706"/>
        <end position="715"/>
    </location>
</feature>
<accession>A0A316UES1</accession>
<keyword evidence="3" id="KW-0963">Cytoplasm</keyword>
<protein>
    <recommendedName>
        <fullName evidence="3">mRNA 3'-end-processing protein RNA14</fullName>
    </recommendedName>
</protein>
<dbReference type="GeneID" id="37013567"/>
<dbReference type="Proteomes" id="UP000245942">
    <property type="component" value="Unassembled WGS sequence"/>
</dbReference>
<feature type="compositionally biased region" description="Low complexity" evidence="4">
    <location>
        <begin position="179"/>
        <end position="199"/>
    </location>
</feature>
<dbReference type="Gene3D" id="1.25.40.1040">
    <property type="match status" value="2"/>
</dbReference>
<reference evidence="6 7" key="1">
    <citation type="journal article" date="2018" name="Mol. Biol. Evol.">
        <title>Broad Genomic Sampling Reveals a Smut Pathogenic Ancestry of the Fungal Clade Ustilaginomycotina.</title>
        <authorList>
            <person name="Kijpornyongpan T."/>
            <person name="Mondo S.J."/>
            <person name="Barry K."/>
            <person name="Sandor L."/>
            <person name="Lee J."/>
            <person name="Lipzen A."/>
            <person name="Pangilinan J."/>
            <person name="LaButti K."/>
            <person name="Hainaut M."/>
            <person name="Henrissat B."/>
            <person name="Grigoriev I.V."/>
            <person name="Spatafora J.W."/>
            <person name="Aime M.C."/>
        </authorList>
    </citation>
    <scope>NUCLEOTIDE SEQUENCE [LARGE SCALE GENOMIC DNA]</scope>
    <source>
        <strain evidence="6 7">MCA 4718</strain>
    </source>
</reference>
<dbReference type="GO" id="GO:0005737">
    <property type="term" value="C:cytoplasm"/>
    <property type="evidence" value="ECO:0007669"/>
    <property type="project" value="UniProtKB-SubCell"/>
</dbReference>
<dbReference type="Pfam" id="PF05843">
    <property type="entry name" value="Suf"/>
    <property type="match status" value="1"/>
</dbReference>
<dbReference type="InterPro" id="IPR011990">
    <property type="entry name" value="TPR-like_helical_dom_sf"/>
</dbReference>
<evidence type="ECO:0000259" key="5">
    <source>
        <dbReference type="Pfam" id="PF05843"/>
    </source>
</evidence>
<keyword evidence="7" id="KW-1185">Reference proteome</keyword>
<feature type="region of interest" description="Disordered" evidence="4">
    <location>
        <begin position="692"/>
        <end position="715"/>
    </location>
</feature>
<evidence type="ECO:0000256" key="2">
    <source>
        <dbReference type="ARBA" id="ARBA00023242"/>
    </source>
</evidence>
<keyword evidence="1" id="KW-0677">Repeat</keyword>
<evidence type="ECO:0000313" key="7">
    <source>
        <dbReference type="Proteomes" id="UP000245942"/>
    </source>
</evidence>
<dbReference type="STRING" id="1684307.A0A316UES1"/>
<dbReference type="OrthoDB" id="26282at2759"/>
<name>A0A316UES1_9BASI</name>
<feature type="domain" description="Suppressor of forked" evidence="5">
    <location>
        <begin position="281"/>
        <end position="894"/>
    </location>
</feature>
<dbReference type="SUPFAM" id="SSF48452">
    <property type="entry name" value="TPR-like"/>
    <property type="match status" value="2"/>
</dbReference>
<feature type="compositionally biased region" description="Basic and acidic residues" evidence="4">
    <location>
        <begin position="953"/>
        <end position="974"/>
    </location>
</feature>
<dbReference type="GO" id="GO:0005634">
    <property type="term" value="C:nucleus"/>
    <property type="evidence" value="ECO:0007669"/>
    <property type="project" value="UniProtKB-SubCell"/>
</dbReference>
<dbReference type="RefSeq" id="XP_025350578.1">
    <property type="nucleotide sequence ID" value="XM_025491833.1"/>
</dbReference>
<evidence type="ECO:0000256" key="4">
    <source>
        <dbReference type="SAM" id="MobiDB-lite"/>
    </source>
</evidence>
<gene>
    <name evidence="6" type="ORF">BCV69DRAFT_281036</name>
</gene>
<evidence type="ECO:0000256" key="1">
    <source>
        <dbReference type="ARBA" id="ARBA00022737"/>
    </source>
</evidence>
<feature type="compositionally biased region" description="Acidic residues" evidence="4">
    <location>
        <begin position="70"/>
        <end position="104"/>
    </location>
</feature>
<dbReference type="EMBL" id="KZ819322">
    <property type="protein sequence ID" value="PWN23418.1"/>
    <property type="molecule type" value="Genomic_DNA"/>
</dbReference>
<dbReference type="InterPro" id="IPR008847">
    <property type="entry name" value="Suf"/>
</dbReference>
<dbReference type="SMART" id="SM00386">
    <property type="entry name" value="HAT"/>
    <property type="match status" value="7"/>
</dbReference>
<dbReference type="PANTHER" id="PTHR19980:SF0">
    <property type="entry name" value="CLEAVAGE STIMULATION FACTOR SUBUNIT 3"/>
    <property type="match status" value="1"/>
</dbReference>
<dbReference type="GO" id="GO:0180010">
    <property type="term" value="P:co-transcriptional mRNA 3'-end processing, cleavage and polyadenylation pathway"/>
    <property type="evidence" value="ECO:0007669"/>
    <property type="project" value="UniProtKB-UniRule"/>
</dbReference>
<sequence length="1133" mass="122995">MDPRLARMAALKQEKEAKQRAAQALETEAAASQQGSSDSQSALHSTDELVSSSEANDVDGTELPQTAPAADDEDDDVDGEENVEGDADAEGDDDEDDDGVDGEEQTQQKQEGEQEEEVKPAVTEATSGPNGDTTQEQGPSTVSAAVTDGTQEVQTGGEEDDDADGEAMEESDGEEEAAQEQQQQQQQQQQTGQAQPQEETVTEAIIEPTSEIIKAEAAVSPPQPQADSKTAPLQPLSQKAEARDQVDAFLAQIQAQQSNGALQSSSAPQPDLSTPAARRAHLLARLEKEPRDSEAWLTLLADSESRLAEGDPTWTIDDVRSTYDKFLEVYPCAARQWLAYIDLELSLSNFQQVEALFTRCLRSTPSVSLWKSYLSYTRRVNPLPAPSGSGDEEGERGRVRRLIEEAYEFATRHVGMSRDAGEIWGEYIKFIKDREAKTPWQSGQKMDDLRKIYQRVVGIPLANVEAIWREYDQFENGLNRVTAKKFLAERSAAYMTARSALREMRHLVDHLHRPLLPRLPAWVTTATAPPPTSADLSRDRERLEAWKAYLQWEESDPLELGEGEGAAPGTNEVLRKRVEVAYAKATMHMRFNSEVWWMASRWAESCGRTEESVQWLKDGMKACPGSYLLSFAYTESCETRGVTSDCSAVFEALLSHTHSQIEALEAELEASLSSIDVSAAAARSQVLAAKRDAGDADELEGEEREEERKLEEARDAQKEALRATMKPRIDSLKEEASLVWIRWMHFVRRTEGLRPTRAIFSKARRSPHVTWQIYEASALMEYHCSKDANVATKVFELALKTFGSDEAFVVRYLDFLISINDENNARSLFERTLPSFPPNRARPLWSRWASYEYTFGDSTSIRKLEARLAEMYPEESPLKRLRDRSAYGDLEVIGLRDLGEERLGEKGGATAAERAVLAANSEVAPASAISAAAAGDAAITAKAVAAAAAVSTTKREEGNNDLKRGREAGDDGANKRRGMGLGATPPAGPPAAGSRSSLPPQGAVFPAAGSGGPSNGFQPQQQQQQQFGTPPPLPSLADGILYFLSLLPNARSFDGPRLPAEQVMEAVRSSNIAAPAPGVLGAPGMAGGAAGPGMGPAGAPGGWAAGRGAGVVPPLGPSGRGGGVVGRGARRRF</sequence>
<comment type="subcellular location">
    <subcellularLocation>
        <location evidence="3">Nucleus</location>
    </subcellularLocation>
    <subcellularLocation>
        <location evidence="3">Cytoplasm</location>
    </subcellularLocation>
    <text evidence="3">Nucleus and/or cytoplasm.</text>
</comment>